<dbReference type="RefSeq" id="WP_100771542.1">
    <property type="nucleotide sequence ID" value="NZ_PIQN01000008.1"/>
</dbReference>
<comment type="caution">
    <text evidence="1">The sequence shown here is derived from an EMBL/GenBank/DDBJ whole genome shotgun (WGS) entry which is preliminary data.</text>
</comment>
<reference evidence="1 2" key="1">
    <citation type="submission" date="2017-11" db="EMBL/GenBank/DDBJ databases">
        <authorList>
            <person name="Han C.G."/>
        </authorList>
    </citation>
    <scope>NUCLEOTIDE SEQUENCE [LARGE SCALE GENOMIC DNA]</scope>
    <source>
        <strain evidence="1 2">HCNT1</strain>
    </source>
</reference>
<gene>
    <name evidence="1" type="ORF">CWR43_14465</name>
</gene>
<evidence type="ECO:0000313" key="2">
    <source>
        <dbReference type="Proteomes" id="UP000232164"/>
    </source>
</evidence>
<organism evidence="1 2">
    <name type="scientific">Rhizobium sullae</name>
    <name type="common">Rhizobium hedysari</name>
    <dbReference type="NCBI Taxonomy" id="50338"/>
    <lineage>
        <taxon>Bacteria</taxon>
        <taxon>Pseudomonadati</taxon>
        <taxon>Pseudomonadota</taxon>
        <taxon>Alphaproteobacteria</taxon>
        <taxon>Hyphomicrobiales</taxon>
        <taxon>Rhizobiaceae</taxon>
        <taxon>Rhizobium/Agrobacterium group</taxon>
        <taxon>Rhizobium</taxon>
    </lineage>
</organism>
<dbReference type="EMBL" id="PIQN01000008">
    <property type="protein sequence ID" value="PKA43241.1"/>
    <property type="molecule type" value="Genomic_DNA"/>
</dbReference>
<protein>
    <submittedName>
        <fullName evidence="1">Uncharacterized protein</fullName>
    </submittedName>
</protein>
<accession>A0A2N0DAW5</accession>
<reference evidence="1 2" key="2">
    <citation type="submission" date="2017-12" db="EMBL/GenBank/DDBJ databases">
        <title>Genome sequence of Rhizobium sullae HCNT1 isolated from Sulla coronaria nodules and featuring peculiar denitrification phenotypes.</title>
        <authorList>
            <person name="De Diego-Diaz B."/>
            <person name="Treu L."/>
            <person name="Campanaro S."/>
            <person name="Da Silva Duarte V."/>
            <person name="Basaglia M."/>
            <person name="Favaro L."/>
            <person name="Casella S."/>
            <person name="Squartini A."/>
        </authorList>
    </citation>
    <scope>NUCLEOTIDE SEQUENCE [LARGE SCALE GENOMIC DNA]</scope>
    <source>
        <strain evidence="1 2">HCNT1</strain>
    </source>
</reference>
<evidence type="ECO:0000313" key="1">
    <source>
        <dbReference type="EMBL" id="PKA43241.1"/>
    </source>
</evidence>
<proteinExistence type="predicted"/>
<dbReference type="AlphaFoldDB" id="A0A2N0DAW5"/>
<sequence length="431" mass="49435">MSRTFSRQELYDLVWSTPIVQLAERFGTSDRGLAKTCERFHIAVPGRGYWAKVDAGQPATKTPLWKTDNPAYQIIEIGGARHQGNPQLAFAAEAAHEAVLAARQEPVAKLKRHEVRKAAVEPSVMTKGDPEVETLAPVTFELVKRPHATIMGIVLELRNAIPDRDGGISMKGIRIHEGSRVRIIAFLHHLALALELRSVSIGQSESGLRAEILPEVVRFEILEGRTLEKHEPTPSELRKEMDYQRRRDLANRRGQWLPPEHFYPEYDYHYSSKLSFEVHNWADGARKKWSDGKRQTLEGVLDSIADGVLYHLHFDKARREKREEDERRWQHMARRRELQKRRNEREQKRIHFLAELAAYQREAANLKVTIANASAVLAQPEPEYLRMIDWAKDRLAYLEAQNAVDSLAANLKSQNLFPENDDLFDPEGDLS</sequence>
<dbReference type="Proteomes" id="UP000232164">
    <property type="component" value="Unassembled WGS sequence"/>
</dbReference>
<name>A0A2N0DAW5_RHISU</name>